<proteinExistence type="predicted"/>
<accession>A0A4Z0YYD1</accession>
<evidence type="ECO:0000313" key="3">
    <source>
        <dbReference type="Proteomes" id="UP000297716"/>
    </source>
</evidence>
<dbReference type="OrthoDB" id="4738875at2759"/>
<dbReference type="PROSITE" id="PS51186">
    <property type="entry name" value="GNAT"/>
    <property type="match status" value="1"/>
</dbReference>
<feature type="domain" description="N-acetyltransferase" evidence="1">
    <location>
        <begin position="79"/>
        <end position="214"/>
    </location>
</feature>
<dbReference type="GO" id="GO:0016747">
    <property type="term" value="F:acyltransferase activity, transferring groups other than amino-acyl groups"/>
    <property type="evidence" value="ECO:0007669"/>
    <property type="project" value="InterPro"/>
</dbReference>
<reference evidence="2 3" key="1">
    <citation type="submission" date="2019-03" db="EMBL/GenBank/DDBJ databases">
        <title>Draft genome sequence of Xylaria hypoxylon DSM 108379, a ubiquitous saprotrophic-parasitic fungi on hardwood.</title>
        <authorList>
            <person name="Buettner E."/>
            <person name="Leonhardt S."/>
            <person name="Gebauer A.M."/>
            <person name="Liers C."/>
            <person name="Hofrichter M."/>
            <person name="Kellner H."/>
        </authorList>
    </citation>
    <scope>NUCLEOTIDE SEQUENCE [LARGE SCALE GENOMIC DNA]</scope>
    <source>
        <strain evidence="2 3">DSM 108379</strain>
    </source>
</reference>
<dbReference type="PANTHER" id="PTHR42791:SF14">
    <property type="entry name" value="N-ACETYLTRANSFERASE DOMAIN-CONTAINING PROTEIN"/>
    <property type="match status" value="1"/>
</dbReference>
<protein>
    <recommendedName>
        <fullName evidence="1">N-acetyltransferase domain-containing protein</fullName>
    </recommendedName>
</protein>
<comment type="caution">
    <text evidence="2">The sequence shown here is derived from an EMBL/GenBank/DDBJ whole genome shotgun (WGS) entry which is preliminary data.</text>
</comment>
<organism evidence="2 3">
    <name type="scientific">Xylaria hypoxylon</name>
    <dbReference type="NCBI Taxonomy" id="37992"/>
    <lineage>
        <taxon>Eukaryota</taxon>
        <taxon>Fungi</taxon>
        <taxon>Dikarya</taxon>
        <taxon>Ascomycota</taxon>
        <taxon>Pezizomycotina</taxon>
        <taxon>Sordariomycetes</taxon>
        <taxon>Xylariomycetidae</taxon>
        <taxon>Xylariales</taxon>
        <taxon>Xylariaceae</taxon>
        <taxon>Xylaria</taxon>
    </lineage>
</organism>
<name>A0A4Z0YYD1_9PEZI</name>
<dbReference type="Proteomes" id="UP000297716">
    <property type="component" value="Unassembled WGS sequence"/>
</dbReference>
<dbReference type="Pfam" id="PF00583">
    <property type="entry name" value="Acetyltransf_1"/>
    <property type="match status" value="1"/>
</dbReference>
<evidence type="ECO:0000259" key="1">
    <source>
        <dbReference type="PROSITE" id="PS51186"/>
    </source>
</evidence>
<dbReference type="InterPro" id="IPR052523">
    <property type="entry name" value="Trichothecene_AcTrans"/>
</dbReference>
<dbReference type="InterPro" id="IPR016181">
    <property type="entry name" value="Acyl_CoA_acyltransferase"/>
</dbReference>
<gene>
    <name evidence="2" type="ORF">E0Z10_g4582</name>
</gene>
<dbReference type="EMBL" id="SKBN01000073">
    <property type="protein sequence ID" value="TGJ84210.1"/>
    <property type="molecule type" value="Genomic_DNA"/>
</dbReference>
<dbReference type="STRING" id="37992.A0A4Z0YYD1"/>
<dbReference type="PANTHER" id="PTHR42791">
    <property type="entry name" value="GNAT FAMILY ACETYLTRANSFERASE"/>
    <property type="match status" value="1"/>
</dbReference>
<dbReference type="AlphaFoldDB" id="A0A4Z0YYD1"/>
<dbReference type="InterPro" id="IPR000182">
    <property type="entry name" value="GNAT_dom"/>
</dbReference>
<keyword evidence="3" id="KW-1185">Reference proteome</keyword>
<dbReference type="CDD" id="cd04301">
    <property type="entry name" value="NAT_SF"/>
    <property type="match status" value="1"/>
</dbReference>
<evidence type="ECO:0000313" key="2">
    <source>
        <dbReference type="EMBL" id="TGJ84210.1"/>
    </source>
</evidence>
<sequence length="222" mass="24765">MSKIIVAVVEDEDVPKCFQVMSESFGHNAPFVDSYFPNHDTSFGQIQGSQRLTAWKNTSESSAFLKAVLSNNIGEELIIGFAVWTHMKDLPPAELENAENVEEVWPNEEDREFTAQLWRDYVKPRTQAVKDSGERGVYVLELLAVHPGHWRLGAGTALVKWGTRAADGLGIRAIVEGTPAGRPLYEKCGLLVEIEEMRFDIGEDFAARAKPKLSFMTREPGV</sequence>
<dbReference type="SUPFAM" id="SSF55729">
    <property type="entry name" value="Acyl-CoA N-acyltransferases (Nat)"/>
    <property type="match status" value="1"/>
</dbReference>
<dbReference type="Gene3D" id="3.40.630.30">
    <property type="match status" value="1"/>
</dbReference>